<dbReference type="InterPro" id="IPR025605">
    <property type="entry name" value="OST-HTH/LOTUS_dom"/>
</dbReference>
<dbReference type="CDD" id="cd11297">
    <property type="entry name" value="PIN_LabA-like_N_1"/>
    <property type="match status" value="1"/>
</dbReference>
<organism evidence="2 3">
    <name type="scientific">Eiseniibacteriota bacterium</name>
    <dbReference type="NCBI Taxonomy" id="2212470"/>
    <lineage>
        <taxon>Bacteria</taxon>
        <taxon>Candidatus Eiseniibacteriota</taxon>
    </lineage>
</organism>
<dbReference type="EMBL" id="VBOT01000006">
    <property type="protein sequence ID" value="TMQ53941.1"/>
    <property type="molecule type" value="Genomic_DNA"/>
</dbReference>
<dbReference type="CDD" id="cd10146">
    <property type="entry name" value="LabA_like_C"/>
    <property type="match status" value="1"/>
</dbReference>
<reference evidence="2 3" key="1">
    <citation type="journal article" date="2019" name="Nat. Microbiol.">
        <title>Mediterranean grassland soil C-N compound turnover is dependent on rainfall and depth, and is mediated by genomically divergent microorganisms.</title>
        <authorList>
            <person name="Diamond S."/>
            <person name="Andeer P.F."/>
            <person name="Li Z."/>
            <person name="Crits-Christoph A."/>
            <person name="Burstein D."/>
            <person name="Anantharaman K."/>
            <person name="Lane K.R."/>
            <person name="Thomas B.C."/>
            <person name="Pan C."/>
            <person name="Northen T.R."/>
            <person name="Banfield J.F."/>
        </authorList>
    </citation>
    <scope>NUCLEOTIDE SEQUENCE [LARGE SCALE GENOMIC DNA]</scope>
    <source>
        <strain evidence="2">WS_3</strain>
    </source>
</reference>
<sequence>MSPPSTNAGPQHQLAVFIDFENIALGLQGSARFDTRRVLDRMLERGKVIVKVAYADWNRFREYTQGLHENGIELIEIPRRATSGKNSADIRLCVDAMDLSWSKEHIDTFVIVSGDSDFSPLVSKLKENGRHVIGLGMKASTSPLLANACDEFVYYEDLEHGTEEADAAAKPPQEKKEKEEAFRLLAETVRALQRENFEVLQASLVKDTMKRKRPTFSEAALGYGSFSELLEDAQESGIVTLRKDERSGTYVVTGAAAQRRRARRRSHR</sequence>
<evidence type="ECO:0000259" key="1">
    <source>
        <dbReference type="PROSITE" id="PS51644"/>
    </source>
</evidence>
<comment type="caution">
    <text evidence="2">The sequence shown here is derived from an EMBL/GenBank/DDBJ whole genome shotgun (WGS) entry which is preliminary data.</text>
</comment>
<feature type="domain" description="HTH OST-type" evidence="1">
    <location>
        <begin position="177"/>
        <end position="256"/>
    </location>
</feature>
<protein>
    <submittedName>
        <fullName evidence="2">NYN domain-containing protein</fullName>
    </submittedName>
</protein>
<dbReference type="GO" id="GO:0004540">
    <property type="term" value="F:RNA nuclease activity"/>
    <property type="evidence" value="ECO:0007669"/>
    <property type="project" value="InterPro"/>
</dbReference>
<dbReference type="PANTHER" id="PTHR35811:SF1">
    <property type="entry name" value="HTH OST-TYPE DOMAIN-CONTAINING PROTEIN"/>
    <property type="match status" value="1"/>
</dbReference>
<dbReference type="Gene3D" id="3.40.50.1010">
    <property type="entry name" value="5'-nuclease"/>
    <property type="match status" value="1"/>
</dbReference>
<evidence type="ECO:0000313" key="2">
    <source>
        <dbReference type="EMBL" id="TMQ53941.1"/>
    </source>
</evidence>
<proteinExistence type="predicted"/>
<dbReference type="AlphaFoldDB" id="A0A538SRC6"/>
<name>A0A538SRC6_UNCEI</name>
<accession>A0A538SRC6</accession>
<dbReference type="Proteomes" id="UP000320184">
    <property type="component" value="Unassembled WGS sequence"/>
</dbReference>
<gene>
    <name evidence="2" type="ORF">E6K73_00595</name>
</gene>
<dbReference type="Pfam" id="PF01936">
    <property type="entry name" value="NYN"/>
    <property type="match status" value="1"/>
</dbReference>
<dbReference type="PANTHER" id="PTHR35811">
    <property type="entry name" value="SLR1870 PROTEIN"/>
    <property type="match status" value="1"/>
</dbReference>
<evidence type="ECO:0000313" key="3">
    <source>
        <dbReference type="Proteomes" id="UP000320184"/>
    </source>
</evidence>
<dbReference type="PROSITE" id="PS51644">
    <property type="entry name" value="HTH_OST"/>
    <property type="match status" value="1"/>
</dbReference>
<dbReference type="InterPro" id="IPR021139">
    <property type="entry name" value="NYN"/>
</dbReference>